<dbReference type="InterPro" id="IPR019734">
    <property type="entry name" value="TPR_rpt"/>
</dbReference>
<dbReference type="SUPFAM" id="SSF46689">
    <property type="entry name" value="Homeodomain-like"/>
    <property type="match status" value="1"/>
</dbReference>
<evidence type="ECO:0000256" key="4">
    <source>
        <dbReference type="SAM" id="Phobius"/>
    </source>
</evidence>
<dbReference type="AlphaFoldDB" id="A0A1U7PYW5"/>
<dbReference type="RefSeq" id="WP_076784041.1">
    <property type="nucleotide sequence ID" value="NZ_FTPU01000035.1"/>
</dbReference>
<name>A0A1U7PYW5_9FLAO</name>
<keyword evidence="4" id="KW-1133">Transmembrane helix</keyword>
<dbReference type="InterPro" id="IPR009057">
    <property type="entry name" value="Homeodomain-like_sf"/>
</dbReference>
<dbReference type="PROSITE" id="PS01124">
    <property type="entry name" value="HTH_ARAC_FAMILY_2"/>
    <property type="match status" value="1"/>
</dbReference>
<proteinExistence type="predicted"/>
<gene>
    <name evidence="6" type="ORF">SAMN05660493_02658</name>
</gene>
<sequence length="537" mass="62428">MSGPKLLILSMFFIGYLISAQDADSYNRIYRKTFLEVWAKDPKDALRIADSLYQKSETPHYKAKSLMLSATLYQQQSDLQKAVSFAERSESIFAGTDEYEWQSRIYGFLATQYRLLKLYIKSKEYAQKAVAINSKIKEPAQRNVTMGMMLQEMAYYEISLKNYQSAITNIKKAQRFFDDAQTERPHFTGNNHQLLGDCYYSLANYPQAITHYKLAEKNLAAEPDGHLMALTYNGLAKAYLEEGNMGQSKIFLAKVQKMARETDFPQLKSEVYETERNFYAKNGQHNAYNASQKKLDIINDNIEAKGVAFINNSYRKMENKAISDKAVGDQQKLLIVVWIIIFIMVVAYMMIRHRNQKREFERFKKKYFSDRDESLHPTREAEKNINYFRIKTHTKVAEELAAKPYLMTSDTVQRLLKQLEEFEKSDLFLHSNISLSMLAAKFGTNTKYLSHIINTYRKKDFNNYINSLRIRYITQKLTTSGRYRQYKISALAEECGFSSQAKFSTIFKNETSFSPTAFLRFIEKETNVLPDENTGKI</sequence>
<dbReference type="GO" id="GO:0003700">
    <property type="term" value="F:DNA-binding transcription factor activity"/>
    <property type="evidence" value="ECO:0007669"/>
    <property type="project" value="InterPro"/>
</dbReference>
<evidence type="ECO:0000313" key="6">
    <source>
        <dbReference type="EMBL" id="SIT97927.1"/>
    </source>
</evidence>
<evidence type="ECO:0000313" key="7">
    <source>
        <dbReference type="Proteomes" id="UP000187261"/>
    </source>
</evidence>
<dbReference type="InterPro" id="IPR011990">
    <property type="entry name" value="TPR-like_helical_dom_sf"/>
</dbReference>
<dbReference type="OrthoDB" id="5295174at2"/>
<keyword evidence="7" id="KW-1185">Reference proteome</keyword>
<dbReference type="SMART" id="SM00342">
    <property type="entry name" value="HTH_ARAC"/>
    <property type="match status" value="1"/>
</dbReference>
<dbReference type="InterPro" id="IPR018060">
    <property type="entry name" value="HTH_AraC"/>
</dbReference>
<dbReference type="Gene3D" id="1.25.40.10">
    <property type="entry name" value="Tetratricopeptide repeat domain"/>
    <property type="match status" value="2"/>
</dbReference>
<evidence type="ECO:0000256" key="1">
    <source>
        <dbReference type="ARBA" id="ARBA00023015"/>
    </source>
</evidence>
<dbReference type="STRING" id="1121284.SAMN05660493_02658"/>
<organism evidence="6 7">
    <name type="scientific">Epilithonimonas bovis DSM 19482</name>
    <dbReference type="NCBI Taxonomy" id="1121284"/>
    <lineage>
        <taxon>Bacteria</taxon>
        <taxon>Pseudomonadati</taxon>
        <taxon>Bacteroidota</taxon>
        <taxon>Flavobacteriia</taxon>
        <taxon>Flavobacteriales</taxon>
        <taxon>Weeksellaceae</taxon>
        <taxon>Chryseobacterium group</taxon>
        <taxon>Epilithonimonas</taxon>
    </lineage>
</organism>
<evidence type="ECO:0000256" key="2">
    <source>
        <dbReference type="ARBA" id="ARBA00023125"/>
    </source>
</evidence>
<keyword evidence="1" id="KW-0805">Transcription regulation</keyword>
<dbReference type="PANTHER" id="PTHR43280:SF2">
    <property type="entry name" value="HTH-TYPE TRANSCRIPTIONAL REGULATOR EXSA"/>
    <property type="match status" value="1"/>
</dbReference>
<keyword evidence="4" id="KW-0812">Transmembrane</keyword>
<keyword evidence="3" id="KW-0804">Transcription</keyword>
<keyword evidence="4" id="KW-0472">Membrane</keyword>
<reference evidence="7" key="1">
    <citation type="submission" date="2016-10" db="EMBL/GenBank/DDBJ databases">
        <authorList>
            <person name="Varghese N."/>
            <person name="Submissions S."/>
        </authorList>
    </citation>
    <scope>NUCLEOTIDE SEQUENCE [LARGE SCALE GENOMIC DNA]</scope>
    <source>
        <strain evidence="7">DSM 19482</strain>
    </source>
</reference>
<accession>A0A1U7PYW5</accession>
<feature type="domain" description="HTH araC/xylS-type" evidence="5">
    <location>
        <begin position="413"/>
        <end position="521"/>
    </location>
</feature>
<evidence type="ECO:0000256" key="3">
    <source>
        <dbReference type="ARBA" id="ARBA00023163"/>
    </source>
</evidence>
<dbReference type="Proteomes" id="UP000187261">
    <property type="component" value="Unassembled WGS sequence"/>
</dbReference>
<evidence type="ECO:0000259" key="5">
    <source>
        <dbReference type="PROSITE" id="PS01124"/>
    </source>
</evidence>
<feature type="transmembrane region" description="Helical" evidence="4">
    <location>
        <begin position="333"/>
        <end position="351"/>
    </location>
</feature>
<dbReference type="PANTHER" id="PTHR43280">
    <property type="entry name" value="ARAC-FAMILY TRANSCRIPTIONAL REGULATOR"/>
    <property type="match status" value="1"/>
</dbReference>
<dbReference type="EMBL" id="FTPU01000035">
    <property type="protein sequence ID" value="SIT97927.1"/>
    <property type="molecule type" value="Genomic_DNA"/>
</dbReference>
<dbReference type="GO" id="GO:0043565">
    <property type="term" value="F:sequence-specific DNA binding"/>
    <property type="evidence" value="ECO:0007669"/>
    <property type="project" value="InterPro"/>
</dbReference>
<dbReference type="SMART" id="SM00028">
    <property type="entry name" value="TPR"/>
    <property type="match status" value="5"/>
</dbReference>
<dbReference type="SUPFAM" id="SSF48452">
    <property type="entry name" value="TPR-like"/>
    <property type="match status" value="2"/>
</dbReference>
<keyword evidence="2 6" id="KW-0238">DNA-binding</keyword>
<dbReference type="Pfam" id="PF12833">
    <property type="entry name" value="HTH_18"/>
    <property type="match status" value="1"/>
</dbReference>
<protein>
    <submittedName>
        <fullName evidence="6">AraC-type DNA-binding protein</fullName>
    </submittedName>
</protein>
<dbReference type="Pfam" id="PF13181">
    <property type="entry name" value="TPR_8"/>
    <property type="match status" value="1"/>
</dbReference>
<dbReference type="Gene3D" id="1.10.10.60">
    <property type="entry name" value="Homeodomain-like"/>
    <property type="match status" value="2"/>
</dbReference>